<dbReference type="Proteomes" id="UP000549882">
    <property type="component" value="Unassembled WGS sequence"/>
</dbReference>
<sequence length="91" mass="10031">MTTRDHAALLEDAAKHIADISRAELQIMLRRTAPMLRNSALVVLDGDVEDAIAGIGDEVGKTRNEMIRYVVQEWLETHGYLPALGSTTTAR</sequence>
<gene>
    <name evidence="1" type="ORF">GGD50_006362</name>
</gene>
<name>A0A7W8XY34_9HYPH</name>
<dbReference type="RefSeq" id="WP_331371228.1">
    <property type="nucleotide sequence ID" value="NZ_JACHBI010000023.1"/>
</dbReference>
<dbReference type="AlphaFoldDB" id="A0A7W8XY34"/>
<proteinExistence type="predicted"/>
<keyword evidence="2" id="KW-1185">Reference proteome</keyword>
<organism evidence="1 2">
    <name type="scientific">Rhizobium paranaense</name>
    <dbReference type="NCBI Taxonomy" id="1650438"/>
    <lineage>
        <taxon>Bacteria</taxon>
        <taxon>Pseudomonadati</taxon>
        <taxon>Pseudomonadota</taxon>
        <taxon>Alphaproteobacteria</taxon>
        <taxon>Hyphomicrobiales</taxon>
        <taxon>Rhizobiaceae</taxon>
        <taxon>Rhizobium/Agrobacterium group</taxon>
        <taxon>Rhizobium</taxon>
    </lineage>
</organism>
<evidence type="ECO:0000313" key="1">
    <source>
        <dbReference type="EMBL" id="MBB5577707.1"/>
    </source>
</evidence>
<protein>
    <recommendedName>
        <fullName evidence="3">CopG family transcriptional regulator</fullName>
    </recommendedName>
</protein>
<comment type="caution">
    <text evidence="1">The sequence shown here is derived from an EMBL/GenBank/DDBJ whole genome shotgun (WGS) entry which is preliminary data.</text>
</comment>
<dbReference type="EMBL" id="JACHBI010000023">
    <property type="protein sequence ID" value="MBB5577707.1"/>
    <property type="molecule type" value="Genomic_DNA"/>
</dbReference>
<evidence type="ECO:0008006" key="3">
    <source>
        <dbReference type="Google" id="ProtNLM"/>
    </source>
</evidence>
<reference evidence="1 2" key="1">
    <citation type="submission" date="2020-08" db="EMBL/GenBank/DDBJ databases">
        <title>Genomic Encyclopedia of Type Strains, Phase IV (KMG-V): Genome sequencing to study the core and pangenomes of soil and plant-associated prokaryotes.</title>
        <authorList>
            <person name="Whitman W."/>
        </authorList>
    </citation>
    <scope>NUCLEOTIDE SEQUENCE [LARGE SCALE GENOMIC DNA]</scope>
    <source>
        <strain evidence="1 2">SEMIA 4064</strain>
    </source>
</reference>
<accession>A0A7W8XY34</accession>
<evidence type="ECO:0000313" key="2">
    <source>
        <dbReference type="Proteomes" id="UP000549882"/>
    </source>
</evidence>